<gene>
    <name evidence="12" type="primary">hpdA</name>
    <name evidence="12" type="ORF">CLCY_3c00790</name>
</gene>
<dbReference type="InterPro" id="IPR017900">
    <property type="entry name" value="4Fe4S_Fe_S_CS"/>
</dbReference>
<accession>A0A0J8D7D8</accession>
<dbReference type="GO" id="GO:0046872">
    <property type="term" value="F:metal ion binding"/>
    <property type="evidence" value="ECO:0007669"/>
    <property type="project" value="UniProtKB-KW"/>
</dbReference>
<dbReference type="SFLD" id="SFLDG01066">
    <property type="entry name" value="organic_radical-activating_enz"/>
    <property type="match status" value="1"/>
</dbReference>
<dbReference type="PANTHER" id="PTHR30352">
    <property type="entry name" value="PYRUVATE FORMATE-LYASE-ACTIVATING ENZYME"/>
    <property type="match status" value="1"/>
</dbReference>
<dbReference type="PATRIC" id="fig|1121307.3.peg.1433"/>
<comment type="caution">
    <text evidence="12">The sequence shown here is derived from an EMBL/GenBank/DDBJ whole genome shotgun (WGS) entry which is preliminary data.</text>
</comment>
<comment type="cofactor">
    <cofactor evidence="1">
        <name>[4Fe-4S] cluster</name>
        <dbReference type="ChEBI" id="CHEBI:49883"/>
    </cofactor>
</comment>
<dbReference type="InterPro" id="IPR012839">
    <property type="entry name" value="Organic_radical_activase"/>
</dbReference>
<dbReference type="Gene3D" id="3.80.30.10">
    <property type="entry name" value="pyruvate-formate lyase- activating enzyme"/>
    <property type="match status" value="1"/>
</dbReference>
<comment type="similarity">
    <text evidence="2">Belongs to the organic radical-activating enzymes family.</text>
</comment>
<evidence type="ECO:0000313" key="12">
    <source>
        <dbReference type="EMBL" id="KMT21812.1"/>
    </source>
</evidence>
<keyword evidence="3" id="KW-0004">4Fe-4S</keyword>
<comment type="catalytic activity">
    <reaction evidence="9">
        <text>glycyl-[protein] + reduced [flavodoxin] + S-adenosyl-L-methionine = glycin-2-yl radical-[protein] + semiquinone [flavodoxin] + 5'-deoxyadenosine + L-methionine + H(+)</text>
        <dbReference type="Rhea" id="RHEA:61976"/>
        <dbReference type="Rhea" id="RHEA-COMP:10622"/>
        <dbReference type="Rhea" id="RHEA-COMP:14480"/>
        <dbReference type="Rhea" id="RHEA-COMP:15993"/>
        <dbReference type="Rhea" id="RHEA-COMP:15994"/>
        <dbReference type="ChEBI" id="CHEBI:15378"/>
        <dbReference type="ChEBI" id="CHEBI:17319"/>
        <dbReference type="ChEBI" id="CHEBI:29947"/>
        <dbReference type="ChEBI" id="CHEBI:32722"/>
        <dbReference type="ChEBI" id="CHEBI:57618"/>
        <dbReference type="ChEBI" id="CHEBI:57844"/>
        <dbReference type="ChEBI" id="CHEBI:59789"/>
        <dbReference type="ChEBI" id="CHEBI:140311"/>
    </reaction>
</comment>
<dbReference type="InterPro" id="IPR007197">
    <property type="entry name" value="rSAM"/>
</dbReference>
<dbReference type="InterPro" id="IPR040074">
    <property type="entry name" value="BssD/PflA/YjjW"/>
</dbReference>
<dbReference type="Proteomes" id="UP000036756">
    <property type="component" value="Unassembled WGS sequence"/>
</dbReference>
<dbReference type="InterPro" id="IPR017896">
    <property type="entry name" value="4Fe4S_Fe-S-bd"/>
</dbReference>
<evidence type="ECO:0000256" key="1">
    <source>
        <dbReference type="ARBA" id="ARBA00001966"/>
    </source>
</evidence>
<dbReference type="GO" id="GO:0043365">
    <property type="term" value="F:[formate-C-acetyltransferase]-activating enzyme activity"/>
    <property type="evidence" value="ECO:0007669"/>
    <property type="project" value="UniProtKB-EC"/>
</dbReference>
<evidence type="ECO:0000259" key="10">
    <source>
        <dbReference type="PROSITE" id="PS51379"/>
    </source>
</evidence>
<dbReference type="CDD" id="cd01335">
    <property type="entry name" value="Radical_SAM"/>
    <property type="match status" value="1"/>
</dbReference>
<dbReference type="AlphaFoldDB" id="A0A0J8D7D8"/>
<evidence type="ECO:0000313" key="13">
    <source>
        <dbReference type="Proteomes" id="UP000036756"/>
    </source>
</evidence>
<keyword evidence="6 12" id="KW-0560">Oxidoreductase</keyword>
<dbReference type="SFLD" id="SFLDG01118">
    <property type="entry name" value="activating_enzymes__group_2"/>
    <property type="match status" value="1"/>
</dbReference>
<evidence type="ECO:0000256" key="5">
    <source>
        <dbReference type="ARBA" id="ARBA00022723"/>
    </source>
</evidence>
<dbReference type="InterPro" id="IPR034457">
    <property type="entry name" value="Organic_radical-activating"/>
</dbReference>
<dbReference type="SUPFAM" id="SSF54862">
    <property type="entry name" value="4Fe-4S ferredoxins"/>
    <property type="match status" value="1"/>
</dbReference>
<sequence>MYKEKSDSAYVLNIQHYSLHDGPGIRTLVFLKGCPLRCRWCANPESQSIEPQVAFNHLKCIGERECGRCIKVCEGDSIHFDKGKAILNHKRCTNCLKCVDACPSGAISVYGKLMNYKEVLKIVEKDSNFYARSGGGLTISGGEPLLNGDFTIKLLREARKRRINTAIETSGYGDFQVLSEIAKHLDTIIFDIKCISDDQHKKYTGVSRNLILDNFTRLCIEYPHLKKIVRTPVIPGFNDNEYEIYKIIDFLSGKENIKYELLQYHRFGEAKYGYIGKEYLMGDVTLSDEKMDDLRRMVKEKF</sequence>
<dbReference type="SUPFAM" id="SSF102114">
    <property type="entry name" value="Radical SAM enzymes"/>
    <property type="match status" value="1"/>
</dbReference>
<dbReference type="STRING" id="1121307.CLCY_3c00790"/>
<dbReference type="PANTHER" id="PTHR30352:SF4">
    <property type="entry name" value="PYRUVATE FORMATE-LYASE 2-ACTIVATING ENZYME"/>
    <property type="match status" value="1"/>
</dbReference>
<evidence type="ECO:0000256" key="7">
    <source>
        <dbReference type="ARBA" id="ARBA00023004"/>
    </source>
</evidence>
<name>A0A0J8D7D8_CLOCY</name>
<protein>
    <submittedName>
        <fullName evidence="12">4-hydroxyphenylacetate decarboxylase activating enzyme</fullName>
        <ecNumber evidence="12">1.97.1.4</ecNumber>
    </submittedName>
</protein>
<dbReference type="PROSITE" id="PS51918">
    <property type="entry name" value="RADICAL_SAM"/>
    <property type="match status" value="1"/>
</dbReference>
<evidence type="ECO:0000256" key="2">
    <source>
        <dbReference type="ARBA" id="ARBA00009777"/>
    </source>
</evidence>
<evidence type="ECO:0000256" key="9">
    <source>
        <dbReference type="ARBA" id="ARBA00047365"/>
    </source>
</evidence>
<dbReference type="RefSeq" id="WP_048570468.1">
    <property type="nucleotide sequence ID" value="NZ_LFVU01000026.1"/>
</dbReference>
<reference evidence="12 13" key="1">
    <citation type="submission" date="2015-06" db="EMBL/GenBank/DDBJ databases">
        <title>Draft genome sequence of the purine-degrading Clostridium cylindrosporum HC-1 (DSM 605).</title>
        <authorList>
            <person name="Poehlein A."/>
            <person name="Schiel-Bengelsdorf B."/>
            <person name="Bengelsdorf F."/>
            <person name="Daniel R."/>
            <person name="Duerre P."/>
        </authorList>
    </citation>
    <scope>NUCLEOTIDE SEQUENCE [LARGE SCALE GENOMIC DNA]</scope>
    <source>
        <strain evidence="12 13">DSM 605</strain>
    </source>
</reference>
<proteinExistence type="inferred from homology"/>
<dbReference type="InterPro" id="IPR058240">
    <property type="entry name" value="rSAM_sf"/>
</dbReference>
<feature type="domain" description="4Fe-4S ferredoxin-type" evidence="10">
    <location>
        <begin position="51"/>
        <end position="82"/>
    </location>
</feature>
<evidence type="ECO:0000256" key="3">
    <source>
        <dbReference type="ARBA" id="ARBA00022485"/>
    </source>
</evidence>
<organism evidence="12 13">
    <name type="scientific">Clostridium cylindrosporum DSM 605</name>
    <dbReference type="NCBI Taxonomy" id="1121307"/>
    <lineage>
        <taxon>Bacteria</taxon>
        <taxon>Bacillati</taxon>
        <taxon>Bacillota</taxon>
        <taxon>Clostridia</taxon>
        <taxon>Eubacteriales</taxon>
        <taxon>Clostridiaceae</taxon>
        <taxon>Clostridium</taxon>
    </lineage>
</organism>
<dbReference type="Gene3D" id="3.30.70.20">
    <property type="match status" value="1"/>
</dbReference>
<dbReference type="PIRSF" id="PIRSF000371">
    <property type="entry name" value="PFL_act_enz"/>
    <property type="match status" value="1"/>
</dbReference>
<dbReference type="PROSITE" id="PS51379">
    <property type="entry name" value="4FE4S_FER_2"/>
    <property type="match status" value="2"/>
</dbReference>
<dbReference type="SFLD" id="SFLDS00029">
    <property type="entry name" value="Radical_SAM"/>
    <property type="match status" value="1"/>
</dbReference>
<dbReference type="PROSITE" id="PS01087">
    <property type="entry name" value="RADICAL_ACTIVATING"/>
    <property type="match status" value="1"/>
</dbReference>
<dbReference type="EMBL" id="LFVU01000026">
    <property type="protein sequence ID" value="KMT21812.1"/>
    <property type="molecule type" value="Genomic_DNA"/>
</dbReference>
<dbReference type="EC" id="1.97.1.4" evidence="12"/>
<feature type="domain" description="4Fe-4S ferredoxin-type" evidence="10">
    <location>
        <begin position="83"/>
        <end position="112"/>
    </location>
</feature>
<dbReference type="GO" id="GO:0051539">
    <property type="term" value="F:4 iron, 4 sulfur cluster binding"/>
    <property type="evidence" value="ECO:0007669"/>
    <property type="project" value="UniProtKB-KW"/>
</dbReference>
<feature type="domain" description="Radical SAM core" evidence="11">
    <location>
        <begin position="20"/>
        <end position="302"/>
    </location>
</feature>
<keyword evidence="7" id="KW-0408">Iron</keyword>
<dbReference type="PROSITE" id="PS00198">
    <property type="entry name" value="4FE4S_FER_1"/>
    <property type="match status" value="1"/>
</dbReference>
<keyword evidence="8" id="KW-0411">Iron-sulfur</keyword>
<keyword evidence="4" id="KW-0949">S-adenosyl-L-methionine</keyword>
<evidence type="ECO:0000256" key="6">
    <source>
        <dbReference type="ARBA" id="ARBA00023002"/>
    </source>
</evidence>
<evidence type="ECO:0000256" key="4">
    <source>
        <dbReference type="ARBA" id="ARBA00022691"/>
    </source>
</evidence>
<keyword evidence="5" id="KW-0479">Metal-binding</keyword>
<dbReference type="OrthoDB" id="9782387at2"/>
<dbReference type="InterPro" id="IPR001989">
    <property type="entry name" value="Radical_activat_CS"/>
</dbReference>
<keyword evidence="13" id="KW-1185">Reference proteome</keyword>
<dbReference type="NCBIfam" id="TIGR02494">
    <property type="entry name" value="PFLE_PFLC"/>
    <property type="match status" value="1"/>
</dbReference>
<dbReference type="Pfam" id="PF13353">
    <property type="entry name" value="Fer4_12"/>
    <property type="match status" value="1"/>
</dbReference>
<evidence type="ECO:0000256" key="8">
    <source>
        <dbReference type="ARBA" id="ARBA00023014"/>
    </source>
</evidence>
<evidence type="ECO:0000259" key="11">
    <source>
        <dbReference type="PROSITE" id="PS51918"/>
    </source>
</evidence>